<dbReference type="InterPro" id="IPR029151">
    <property type="entry name" value="Sensor-like_sf"/>
</dbReference>
<sequence>MLRLLRPKTDLRTLITLLAIASIVITLANSLYATWRVQRGVLINNTLEANRVYATKLASTTELFFSQAQSQLAWSAKILDDHFDDQNILNAEVSRLRQQTNSFNSVAIVDAHGMVRAISPESLMLEGVQLNSASARQALSERKPLISKPNMSAANNLVIFISYPLWSKSGAYLGYVGGTLYLKKDSILNDLLRNQYYRDGSSLYVMDEDNRVLYHQNDNLVGKTIAPLITPQQRKEQPNGYQQVAKADGTALLAGYATVPASGWTIIAVKPTEVTLEPLSSLLLKVVRHSLPLALLTLIAAWLLARWIALPLWQLARKASQMDTAGVSKEINAIRSWYFEAAQMKRALLIGIGLLQDKIGRLKFEVQTDPLTQLLNRRGLNAVLEYFLTTRQPFAVLAVDIDHFKRVNDDWGHDVGDRVIISVARQLERSARQTDVVCRNGGEEFLMILPGANLEIAGAIAERVRQAIEHTEVAPVEGISISVGVALWQTEREDMDETFKRADSALYQAKRAGRNRVVMVHLAPHESGETELSHH</sequence>
<dbReference type="AlphaFoldDB" id="A0A6M8UMN9"/>
<gene>
    <name evidence="11" type="ORF">PMPD1_3257</name>
</gene>
<evidence type="ECO:0000313" key="12">
    <source>
        <dbReference type="Proteomes" id="UP000505325"/>
    </source>
</evidence>
<dbReference type="KEGG" id="pmak:PMPD1_3257"/>
<protein>
    <recommendedName>
        <fullName evidence="4">diguanylate cyclase</fullName>
        <ecNumber evidence="4">2.7.7.65</ecNumber>
    </recommendedName>
</protein>
<dbReference type="CDD" id="cd01949">
    <property type="entry name" value="GGDEF"/>
    <property type="match status" value="1"/>
</dbReference>
<organism evidence="11 12">
    <name type="scientific">Paramixta manurensis</name>
    <dbReference type="NCBI Taxonomy" id="2740817"/>
    <lineage>
        <taxon>Bacteria</taxon>
        <taxon>Pseudomonadati</taxon>
        <taxon>Pseudomonadota</taxon>
        <taxon>Gammaproteobacteria</taxon>
        <taxon>Enterobacterales</taxon>
        <taxon>Erwiniaceae</taxon>
        <taxon>Paramixta</taxon>
    </lineage>
</organism>
<dbReference type="SMART" id="SM00267">
    <property type="entry name" value="GGDEF"/>
    <property type="match status" value="1"/>
</dbReference>
<dbReference type="FunFam" id="3.30.70.270:FF:000001">
    <property type="entry name" value="Diguanylate cyclase domain protein"/>
    <property type="match status" value="1"/>
</dbReference>
<evidence type="ECO:0000256" key="6">
    <source>
        <dbReference type="ARBA" id="ARBA00022692"/>
    </source>
</evidence>
<accession>A0A6M8UMN9</accession>
<dbReference type="Gene3D" id="3.30.70.270">
    <property type="match status" value="1"/>
</dbReference>
<dbReference type="GO" id="GO:0043709">
    <property type="term" value="P:cell adhesion involved in single-species biofilm formation"/>
    <property type="evidence" value="ECO:0007669"/>
    <property type="project" value="TreeGrafter"/>
</dbReference>
<name>A0A6M8UMN9_9GAMM</name>
<comment type="pathway">
    <text evidence="3">Purine metabolism; 3',5'-cyclic di-GMP biosynthesis.</text>
</comment>
<dbReference type="EMBL" id="CP054212">
    <property type="protein sequence ID" value="QKJ88182.1"/>
    <property type="molecule type" value="Genomic_DNA"/>
</dbReference>
<dbReference type="Proteomes" id="UP000505325">
    <property type="component" value="Chromosome"/>
</dbReference>
<dbReference type="InterPro" id="IPR029787">
    <property type="entry name" value="Nucleotide_cyclase"/>
</dbReference>
<evidence type="ECO:0000256" key="5">
    <source>
        <dbReference type="ARBA" id="ARBA00022475"/>
    </source>
</evidence>
<dbReference type="Gene3D" id="3.30.450.20">
    <property type="entry name" value="PAS domain"/>
    <property type="match status" value="1"/>
</dbReference>
<dbReference type="InterPro" id="IPR050469">
    <property type="entry name" value="Diguanylate_Cyclase"/>
</dbReference>
<dbReference type="CDD" id="cd18773">
    <property type="entry name" value="PDC1_HK_sensor"/>
    <property type="match status" value="1"/>
</dbReference>
<dbReference type="PROSITE" id="PS50887">
    <property type="entry name" value="GGDEF"/>
    <property type="match status" value="1"/>
</dbReference>
<dbReference type="NCBIfam" id="TIGR00254">
    <property type="entry name" value="GGDEF"/>
    <property type="match status" value="1"/>
</dbReference>
<dbReference type="InterPro" id="IPR043128">
    <property type="entry name" value="Rev_trsase/Diguanyl_cyclase"/>
</dbReference>
<evidence type="ECO:0000256" key="1">
    <source>
        <dbReference type="ARBA" id="ARBA00001946"/>
    </source>
</evidence>
<dbReference type="RefSeq" id="WP_173635069.1">
    <property type="nucleotide sequence ID" value="NZ_CP054212.1"/>
</dbReference>
<dbReference type="CDD" id="cd18774">
    <property type="entry name" value="PDC2_HK_sensor"/>
    <property type="match status" value="1"/>
</dbReference>
<keyword evidence="8" id="KW-0472">Membrane</keyword>
<evidence type="ECO:0000256" key="3">
    <source>
        <dbReference type="ARBA" id="ARBA00004665"/>
    </source>
</evidence>
<comment type="catalytic activity">
    <reaction evidence="9">
        <text>2 GTP = 3',3'-c-di-GMP + 2 diphosphate</text>
        <dbReference type="Rhea" id="RHEA:24898"/>
        <dbReference type="ChEBI" id="CHEBI:33019"/>
        <dbReference type="ChEBI" id="CHEBI:37565"/>
        <dbReference type="ChEBI" id="CHEBI:58805"/>
        <dbReference type="EC" id="2.7.7.65"/>
    </reaction>
</comment>
<dbReference type="PANTHER" id="PTHR45138">
    <property type="entry name" value="REGULATORY COMPONENTS OF SENSORY TRANSDUCTION SYSTEM"/>
    <property type="match status" value="1"/>
</dbReference>
<keyword evidence="5" id="KW-1003">Cell membrane</keyword>
<evidence type="ECO:0000256" key="8">
    <source>
        <dbReference type="ARBA" id="ARBA00023136"/>
    </source>
</evidence>
<dbReference type="GO" id="GO:0052621">
    <property type="term" value="F:diguanylate cyclase activity"/>
    <property type="evidence" value="ECO:0007669"/>
    <property type="project" value="UniProtKB-EC"/>
</dbReference>
<dbReference type="Pfam" id="PF00990">
    <property type="entry name" value="GGDEF"/>
    <property type="match status" value="1"/>
</dbReference>
<dbReference type="SUPFAM" id="SSF55073">
    <property type="entry name" value="Nucleotide cyclase"/>
    <property type="match status" value="1"/>
</dbReference>
<evidence type="ECO:0000256" key="9">
    <source>
        <dbReference type="ARBA" id="ARBA00034247"/>
    </source>
</evidence>
<dbReference type="InterPro" id="IPR033479">
    <property type="entry name" value="dCache_1"/>
</dbReference>
<dbReference type="GO" id="GO:1902201">
    <property type="term" value="P:negative regulation of bacterial-type flagellum-dependent cell motility"/>
    <property type="evidence" value="ECO:0007669"/>
    <property type="project" value="TreeGrafter"/>
</dbReference>
<dbReference type="Pfam" id="PF02743">
    <property type="entry name" value="dCache_1"/>
    <property type="match status" value="1"/>
</dbReference>
<dbReference type="PANTHER" id="PTHR45138:SF9">
    <property type="entry name" value="DIGUANYLATE CYCLASE DGCM-RELATED"/>
    <property type="match status" value="1"/>
</dbReference>
<reference evidence="11 12" key="1">
    <citation type="submission" date="2020-06" db="EMBL/GenBank/DDBJ databases">
        <title>Genome sequence of Paramixta manurensis strain PD-1.</title>
        <authorList>
            <person name="Lee C.W."/>
            <person name="Kim J."/>
        </authorList>
    </citation>
    <scope>NUCLEOTIDE SEQUENCE [LARGE SCALE GENOMIC DNA]</scope>
    <source>
        <strain evidence="11 12">PD-1</strain>
    </source>
</reference>
<comment type="subcellular location">
    <subcellularLocation>
        <location evidence="2">Cell membrane</location>
        <topology evidence="2">Multi-pass membrane protein</topology>
    </subcellularLocation>
</comment>
<keyword evidence="7" id="KW-1133">Transmembrane helix</keyword>
<dbReference type="EC" id="2.7.7.65" evidence="4"/>
<dbReference type="InterPro" id="IPR000160">
    <property type="entry name" value="GGDEF_dom"/>
</dbReference>
<comment type="cofactor">
    <cofactor evidence="1">
        <name>Mg(2+)</name>
        <dbReference type="ChEBI" id="CHEBI:18420"/>
    </cofactor>
</comment>
<evidence type="ECO:0000259" key="10">
    <source>
        <dbReference type="PROSITE" id="PS50887"/>
    </source>
</evidence>
<keyword evidence="12" id="KW-1185">Reference proteome</keyword>
<dbReference type="SUPFAM" id="SSF103190">
    <property type="entry name" value="Sensory domain-like"/>
    <property type="match status" value="1"/>
</dbReference>
<dbReference type="GO" id="GO:0005886">
    <property type="term" value="C:plasma membrane"/>
    <property type="evidence" value="ECO:0007669"/>
    <property type="project" value="UniProtKB-SubCell"/>
</dbReference>
<feature type="domain" description="GGDEF" evidence="10">
    <location>
        <begin position="392"/>
        <end position="522"/>
    </location>
</feature>
<evidence type="ECO:0000256" key="2">
    <source>
        <dbReference type="ARBA" id="ARBA00004651"/>
    </source>
</evidence>
<evidence type="ECO:0000256" key="7">
    <source>
        <dbReference type="ARBA" id="ARBA00022989"/>
    </source>
</evidence>
<evidence type="ECO:0000256" key="4">
    <source>
        <dbReference type="ARBA" id="ARBA00012528"/>
    </source>
</evidence>
<keyword evidence="6" id="KW-0812">Transmembrane</keyword>
<evidence type="ECO:0000313" key="11">
    <source>
        <dbReference type="EMBL" id="QKJ88182.1"/>
    </source>
</evidence>
<proteinExistence type="predicted"/>